<evidence type="ECO:0000256" key="2">
    <source>
        <dbReference type="ARBA" id="ARBA00004128"/>
    </source>
</evidence>
<keyword evidence="7 16" id="KW-1133">Transmembrane helix</keyword>
<dbReference type="EMBL" id="JAHCVI010000001">
    <property type="protein sequence ID" value="KAG7292637.1"/>
    <property type="molecule type" value="Genomic_DNA"/>
</dbReference>
<evidence type="ECO:0000313" key="18">
    <source>
        <dbReference type="EMBL" id="KAG7292637.1"/>
    </source>
</evidence>
<evidence type="ECO:0000256" key="5">
    <source>
        <dbReference type="ARBA" id="ARBA00022679"/>
    </source>
</evidence>
<evidence type="ECO:0000256" key="9">
    <source>
        <dbReference type="ARBA" id="ARBA00050204"/>
    </source>
</evidence>
<keyword evidence="8 16" id="KW-0472">Membrane</keyword>
<dbReference type="InterPro" id="IPR018966">
    <property type="entry name" value="VTC_domain"/>
</dbReference>
<sequence>MLLIVQDLKTRSQRLHSARHRTRDPTWRAPPGVVVMKFGEQLRSSVIREYQWYYIDYDGLKADLKHPSGPVQPAQPNTKSHSKPGKQPRREWTEEDESRFVSKLEAELDKVHTKQQVKAMEISRRIAVSEREVRDVVNRLNERGLGQEGPSEEEFMLLEEDLSDIIADVHDLAKFVQLNYTGFYKIIKKHDKMTGWHLRPVFDTRLKAKPFYKENYDASVVKLSKLYDLVRTRGNPVKGDSAAGGSQANFVRHTTKYWVHPDNVTELKLIILKHLPVLVFNASKEFESQDTAITSIYYDNPNTWDLYEGRLKKTEGAEAIRLRWYGGMQSETIFVERKTHREDWTGEKSVKARFSLKEKNVNAYLRGELLPAAIFEKARKEGKKSEKAIAEDERLAREIQWSVLKKGYKPVCRSFYHRTAFQLPADARVRISLDTELTMVREDNLDGVKRSGDNWRRMDIGIDYPFSQLPPGDVVRFPYAILEVKLQTQLGQEPPEWVRQLISSHLVEAVPKFSKFIHGVACLFPDRINLLPYWMPQMDVDIRKPVSHDFGIKRLEHSATTSISDDEDEDDDDDDYDSDDENRPVTGAGHVGGESSASGARNGRALAADLEDQTVDRPTGEDTYLYDSDDEDDEDRLEEARRIGGWTYFQTRVATSLHSAGRGAWWLVKTVMPRPRASEVPRNARLEALLGTGQIQNKRFKAPKGKKIYVPVRVEPKVYFAAERTFLGWLEYSIYIGTIAVTLLNFSTHNGGSRASFVAAGAFTLLAILSLCYAVAIYLYRSRAIRTRRVARYYDKVGPSVLCGALFVAVALNFVFEGKERSLW</sequence>
<keyword evidence="4" id="KW-0926">Vacuole</keyword>
<dbReference type="GO" id="GO:0007034">
    <property type="term" value="P:vacuolar transport"/>
    <property type="evidence" value="ECO:0007669"/>
    <property type="project" value="TreeGrafter"/>
</dbReference>
<dbReference type="InterPro" id="IPR003807">
    <property type="entry name" value="DUF202"/>
</dbReference>
<feature type="region of interest" description="Disordered" evidence="15">
    <location>
        <begin position="65"/>
        <end position="96"/>
    </location>
</feature>
<dbReference type="PROSITE" id="PS51382">
    <property type="entry name" value="SPX"/>
    <property type="match status" value="1"/>
</dbReference>
<evidence type="ECO:0000256" key="7">
    <source>
        <dbReference type="ARBA" id="ARBA00022989"/>
    </source>
</evidence>
<protein>
    <recommendedName>
        <fullName evidence="11">Vacuolar transporter chaperone complex subunit 4</fullName>
        <ecNumber evidence="3">2.7.4.1</ecNumber>
    </recommendedName>
    <alternativeName>
        <fullName evidence="13">Polyphosphate kinase</fullName>
    </alternativeName>
    <alternativeName>
        <fullName evidence="12">SPX-dependent polyphosphate polymerase VTC subunit 4</fullName>
    </alternativeName>
    <alternativeName>
        <fullName evidence="14">Vacuolar membrane polyphosphate polymerase catalytic subunit</fullName>
    </alternativeName>
</protein>
<evidence type="ECO:0000256" key="13">
    <source>
        <dbReference type="ARBA" id="ARBA00080494"/>
    </source>
</evidence>
<dbReference type="Proteomes" id="UP001197093">
    <property type="component" value="Unassembled WGS sequence"/>
</dbReference>
<dbReference type="GO" id="GO:0006799">
    <property type="term" value="P:polyphosphate biosynthetic process"/>
    <property type="evidence" value="ECO:0007669"/>
    <property type="project" value="UniProtKB-ARBA"/>
</dbReference>
<dbReference type="GO" id="GO:0042144">
    <property type="term" value="P:vacuole fusion, non-autophagic"/>
    <property type="evidence" value="ECO:0007669"/>
    <property type="project" value="TreeGrafter"/>
</dbReference>
<dbReference type="PANTHER" id="PTHR46140">
    <property type="entry name" value="VACUOLAR TRANSPORTER CHAPERONE 1-RELATED"/>
    <property type="match status" value="1"/>
</dbReference>
<dbReference type="PANTHER" id="PTHR46140:SF1">
    <property type="entry name" value="VACUOLAR TRANSPORTER CHAPERONE COMPLEX SUBUNIT 4-RELATED"/>
    <property type="match status" value="1"/>
</dbReference>
<feature type="compositionally biased region" description="Acidic residues" evidence="15">
    <location>
        <begin position="564"/>
        <end position="580"/>
    </location>
</feature>
<comment type="caution">
    <text evidence="18">The sequence shown here is derived from an EMBL/GenBank/DDBJ whole genome shotgun (WGS) entry which is preliminary data.</text>
</comment>
<keyword evidence="6 16" id="KW-0812">Transmembrane</keyword>
<dbReference type="AlphaFoldDB" id="A0AAD4I1Z4"/>
<dbReference type="Gene3D" id="3.20.100.30">
    <property type="entry name" value="VTC, catalytic tunnel domain"/>
    <property type="match status" value="1"/>
</dbReference>
<evidence type="ECO:0000313" key="19">
    <source>
        <dbReference type="Proteomes" id="UP001197093"/>
    </source>
</evidence>
<dbReference type="GO" id="GO:0016237">
    <property type="term" value="P:microautophagy"/>
    <property type="evidence" value="ECO:0007669"/>
    <property type="project" value="TreeGrafter"/>
</dbReference>
<evidence type="ECO:0000256" key="3">
    <source>
        <dbReference type="ARBA" id="ARBA00012960"/>
    </source>
</evidence>
<keyword evidence="19" id="KW-1185">Reference proteome</keyword>
<dbReference type="CDD" id="cd14480">
    <property type="entry name" value="SPX_VTC2_like"/>
    <property type="match status" value="1"/>
</dbReference>
<proteinExistence type="inferred from homology"/>
<dbReference type="Pfam" id="PF02656">
    <property type="entry name" value="DUF202"/>
    <property type="match status" value="1"/>
</dbReference>
<reference evidence="18" key="1">
    <citation type="submission" date="2023-02" db="EMBL/GenBank/DDBJ databases">
        <authorList>
            <person name="Palmer J.M."/>
        </authorList>
    </citation>
    <scope>NUCLEOTIDE SEQUENCE</scope>
    <source>
        <strain evidence="18">FW57</strain>
    </source>
</reference>
<accession>A0AAD4I1Z4</accession>
<feature type="transmembrane region" description="Helical" evidence="16">
    <location>
        <begin position="726"/>
        <end position="746"/>
    </location>
</feature>
<dbReference type="CDD" id="cd07751">
    <property type="entry name" value="PolyPPase_VTC4_like"/>
    <property type="match status" value="1"/>
</dbReference>
<dbReference type="GO" id="GO:0008976">
    <property type="term" value="F:polyphosphate kinase activity"/>
    <property type="evidence" value="ECO:0007669"/>
    <property type="project" value="UniProtKB-EC"/>
</dbReference>
<dbReference type="GO" id="GO:0033254">
    <property type="term" value="C:vacuolar transporter chaperone complex"/>
    <property type="evidence" value="ECO:0007669"/>
    <property type="project" value="TreeGrafter"/>
</dbReference>
<dbReference type="InterPro" id="IPR051572">
    <property type="entry name" value="VTC_Complex_Subunit"/>
</dbReference>
<evidence type="ECO:0000256" key="4">
    <source>
        <dbReference type="ARBA" id="ARBA00022554"/>
    </source>
</evidence>
<gene>
    <name evidence="18" type="ORF">NEMBOFW57_002673</name>
</gene>
<evidence type="ECO:0000256" key="8">
    <source>
        <dbReference type="ARBA" id="ARBA00023136"/>
    </source>
</evidence>
<evidence type="ECO:0000256" key="14">
    <source>
        <dbReference type="ARBA" id="ARBA00081313"/>
    </source>
</evidence>
<evidence type="ECO:0000256" key="10">
    <source>
        <dbReference type="ARBA" id="ARBA00061390"/>
    </source>
</evidence>
<evidence type="ECO:0000256" key="15">
    <source>
        <dbReference type="SAM" id="MobiDB-lite"/>
    </source>
</evidence>
<feature type="region of interest" description="Disordered" evidence="15">
    <location>
        <begin position="560"/>
        <end position="635"/>
    </location>
</feature>
<dbReference type="Pfam" id="PF09359">
    <property type="entry name" value="VTC"/>
    <property type="match status" value="1"/>
</dbReference>
<organism evidence="18 19">
    <name type="scientific">Staphylotrichum longicolle</name>
    <dbReference type="NCBI Taxonomy" id="669026"/>
    <lineage>
        <taxon>Eukaryota</taxon>
        <taxon>Fungi</taxon>
        <taxon>Dikarya</taxon>
        <taxon>Ascomycota</taxon>
        <taxon>Pezizomycotina</taxon>
        <taxon>Sordariomycetes</taxon>
        <taxon>Sordariomycetidae</taxon>
        <taxon>Sordariales</taxon>
        <taxon>Chaetomiaceae</taxon>
        <taxon>Staphylotrichum</taxon>
    </lineage>
</organism>
<comment type="catalytic activity">
    <reaction evidence="9">
        <text>[phosphate](n) + ATP = [phosphate](n+1) + ADP</text>
        <dbReference type="Rhea" id="RHEA:19573"/>
        <dbReference type="Rhea" id="RHEA-COMP:9859"/>
        <dbReference type="Rhea" id="RHEA-COMP:14280"/>
        <dbReference type="ChEBI" id="CHEBI:16838"/>
        <dbReference type="ChEBI" id="CHEBI:30616"/>
        <dbReference type="ChEBI" id="CHEBI:456216"/>
        <dbReference type="EC" id="2.7.4.1"/>
    </reaction>
    <physiologicalReaction direction="left-to-right" evidence="9">
        <dbReference type="Rhea" id="RHEA:19574"/>
    </physiologicalReaction>
</comment>
<comment type="similarity">
    <text evidence="10">Belongs to the VTC4 family.</text>
</comment>
<evidence type="ECO:0000256" key="12">
    <source>
        <dbReference type="ARBA" id="ARBA00075894"/>
    </source>
</evidence>
<evidence type="ECO:0000256" key="16">
    <source>
        <dbReference type="SAM" id="Phobius"/>
    </source>
</evidence>
<comment type="subcellular location">
    <subcellularLocation>
        <location evidence="2">Vacuole membrane</location>
        <topology evidence="2">Multi-pass membrane protein</topology>
    </subcellularLocation>
</comment>
<keyword evidence="5" id="KW-0808">Transferase</keyword>
<dbReference type="FunFam" id="3.20.100.30:FF:000001">
    <property type="entry name" value="Vacuolar transporter chaperone 4"/>
    <property type="match status" value="1"/>
</dbReference>
<feature type="transmembrane region" description="Helical" evidence="16">
    <location>
        <begin position="758"/>
        <end position="779"/>
    </location>
</feature>
<evidence type="ECO:0000256" key="11">
    <source>
        <dbReference type="ARBA" id="ARBA00067464"/>
    </source>
</evidence>
<dbReference type="EC" id="2.7.4.1" evidence="3"/>
<evidence type="ECO:0000256" key="1">
    <source>
        <dbReference type="ARBA" id="ARBA00001936"/>
    </source>
</evidence>
<dbReference type="InterPro" id="IPR004331">
    <property type="entry name" value="SPX_dom"/>
</dbReference>
<feature type="domain" description="SPX" evidence="17">
    <location>
        <begin position="36"/>
        <end position="204"/>
    </location>
</feature>
<evidence type="ECO:0000259" key="17">
    <source>
        <dbReference type="PROSITE" id="PS51382"/>
    </source>
</evidence>
<dbReference type="InterPro" id="IPR042267">
    <property type="entry name" value="VTC_sf"/>
</dbReference>
<evidence type="ECO:0000256" key="6">
    <source>
        <dbReference type="ARBA" id="ARBA00022692"/>
    </source>
</evidence>
<dbReference type="GO" id="GO:0000329">
    <property type="term" value="C:fungal-type vacuole membrane"/>
    <property type="evidence" value="ECO:0007669"/>
    <property type="project" value="TreeGrafter"/>
</dbReference>
<comment type="cofactor">
    <cofactor evidence="1">
        <name>Mn(2+)</name>
        <dbReference type="ChEBI" id="CHEBI:29035"/>
    </cofactor>
</comment>
<name>A0AAD4I1Z4_9PEZI</name>
<feature type="transmembrane region" description="Helical" evidence="16">
    <location>
        <begin position="799"/>
        <end position="816"/>
    </location>
</feature>